<organism evidence="2 3">
    <name type="scientific">Catenulispora pinistramenti</name>
    <dbReference type="NCBI Taxonomy" id="2705254"/>
    <lineage>
        <taxon>Bacteria</taxon>
        <taxon>Bacillati</taxon>
        <taxon>Actinomycetota</taxon>
        <taxon>Actinomycetes</taxon>
        <taxon>Catenulisporales</taxon>
        <taxon>Catenulisporaceae</taxon>
        <taxon>Catenulispora</taxon>
    </lineage>
</organism>
<protein>
    <submittedName>
        <fullName evidence="2">MarR family transcriptional regulator</fullName>
    </submittedName>
</protein>
<gene>
    <name evidence="2" type="ORF">KGQ19_25480</name>
</gene>
<feature type="domain" description="HTH marR-type" evidence="1">
    <location>
        <begin position="57"/>
        <end position="99"/>
    </location>
</feature>
<name>A0ABS5KW19_9ACTN</name>
<dbReference type="Pfam" id="PF12802">
    <property type="entry name" value="MarR_2"/>
    <property type="match status" value="1"/>
</dbReference>
<reference evidence="2 3" key="1">
    <citation type="submission" date="2020-02" db="EMBL/GenBank/DDBJ databases">
        <title>Acidophilic actinobacteria isolated from forest soil.</title>
        <authorList>
            <person name="Golinska P."/>
        </authorList>
    </citation>
    <scope>NUCLEOTIDE SEQUENCE [LARGE SCALE GENOMIC DNA]</scope>
    <source>
        <strain evidence="2 3">NL8</strain>
    </source>
</reference>
<dbReference type="Gene3D" id="1.10.10.10">
    <property type="entry name" value="Winged helix-like DNA-binding domain superfamily/Winged helix DNA-binding domain"/>
    <property type="match status" value="1"/>
</dbReference>
<dbReference type="RefSeq" id="WP_212012570.1">
    <property type="nucleotide sequence ID" value="NZ_JAAFYZ010000095.1"/>
</dbReference>
<keyword evidence="3" id="KW-1185">Reference proteome</keyword>
<evidence type="ECO:0000313" key="3">
    <source>
        <dbReference type="Proteomes" id="UP000730482"/>
    </source>
</evidence>
<dbReference type="InterPro" id="IPR036388">
    <property type="entry name" value="WH-like_DNA-bd_sf"/>
</dbReference>
<accession>A0ABS5KW19</accession>
<dbReference type="Proteomes" id="UP000730482">
    <property type="component" value="Unassembled WGS sequence"/>
</dbReference>
<dbReference type="SUPFAM" id="SSF46785">
    <property type="entry name" value="Winged helix' DNA-binding domain"/>
    <property type="match status" value="1"/>
</dbReference>
<dbReference type="InterPro" id="IPR036390">
    <property type="entry name" value="WH_DNA-bd_sf"/>
</dbReference>
<dbReference type="InterPro" id="IPR000835">
    <property type="entry name" value="HTH_MarR-typ"/>
</dbReference>
<sequence>MDTTATGAESGPGADAGKGAALSGLLRGRLREVSALIEQRGEAALSGTALSLPLNHMLDAVVAEPGVTVTEIAQRLGKSQQAMSQAAARLTTLGFIERHVGTGRTVGLHATKAGRTASADGVRRELAAEERTRQALGTERFDELMALLARAREALLEG</sequence>
<evidence type="ECO:0000313" key="2">
    <source>
        <dbReference type="EMBL" id="MBS2550224.1"/>
    </source>
</evidence>
<dbReference type="EMBL" id="JAAFYZ010000095">
    <property type="protein sequence ID" value="MBS2550224.1"/>
    <property type="molecule type" value="Genomic_DNA"/>
</dbReference>
<comment type="caution">
    <text evidence="2">The sequence shown here is derived from an EMBL/GenBank/DDBJ whole genome shotgun (WGS) entry which is preliminary data.</text>
</comment>
<proteinExistence type="predicted"/>
<evidence type="ECO:0000259" key="1">
    <source>
        <dbReference type="Pfam" id="PF12802"/>
    </source>
</evidence>